<dbReference type="STRING" id="198092.SAMN02745194_00852"/>
<dbReference type="Proteomes" id="UP000184387">
    <property type="component" value="Unassembled WGS sequence"/>
</dbReference>
<keyword evidence="2" id="KW-1185">Reference proteome</keyword>
<dbReference type="Pfam" id="PF05974">
    <property type="entry name" value="DUF892"/>
    <property type="match status" value="1"/>
</dbReference>
<dbReference type="OrthoDB" id="7273732at2"/>
<dbReference type="Gene3D" id="1.20.1260.10">
    <property type="match status" value="1"/>
</dbReference>
<dbReference type="RefSeq" id="WP_073131817.1">
    <property type="nucleotide sequence ID" value="NZ_FQZF01000004.1"/>
</dbReference>
<dbReference type="EMBL" id="FQZF01000004">
    <property type="protein sequence ID" value="SHI69411.1"/>
    <property type="molecule type" value="Genomic_DNA"/>
</dbReference>
<evidence type="ECO:0000313" key="2">
    <source>
        <dbReference type="Proteomes" id="UP000184387"/>
    </source>
</evidence>
<dbReference type="InterPro" id="IPR009078">
    <property type="entry name" value="Ferritin-like_SF"/>
</dbReference>
<sequence length="169" mass="18945">MQESARDLYVTGLVNARALETQAIELLSRQVERLENYPEVEQALRRHITESEQQRERLDTILETLGSSNSTVKDFITGLMGNIAALSHAPMQDEILKNSFANYAFEHFEIASYKGLLVLAEIAGDNTSPTALRQSLQEEERMAQWCADNLEPIVRKYAMRTIGGTTAGI</sequence>
<gene>
    <name evidence="1" type="ORF">SAMN02745194_00852</name>
</gene>
<organism evidence="1 2">
    <name type="scientific">Muricoccus roseus</name>
    <dbReference type="NCBI Taxonomy" id="198092"/>
    <lineage>
        <taxon>Bacteria</taxon>
        <taxon>Pseudomonadati</taxon>
        <taxon>Pseudomonadota</taxon>
        <taxon>Alphaproteobacteria</taxon>
        <taxon>Acetobacterales</taxon>
        <taxon>Roseomonadaceae</taxon>
        <taxon>Muricoccus</taxon>
    </lineage>
</organism>
<proteinExistence type="predicted"/>
<protein>
    <submittedName>
        <fullName evidence="1">Ferritin-like metal-binding protein YciE</fullName>
    </submittedName>
</protein>
<dbReference type="AlphaFoldDB" id="A0A1M6D8C6"/>
<dbReference type="InterPro" id="IPR012347">
    <property type="entry name" value="Ferritin-like"/>
</dbReference>
<name>A0A1M6D8C6_9PROT</name>
<dbReference type="InterPro" id="IPR010287">
    <property type="entry name" value="DUF892_YciF-like"/>
</dbReference>
<evidence type="ECO:0000313" key="1">
    <source>
        <dbReference type="EMBL" id="SHI69411.1"/>
    </source>
</evidence>
<accession>A0A1M6D8C6</accession>
<reference evidence="1 2" key="1">
    <citation type="submission" date="2016-11" db="EMBL/GenBank/DDBJ databases">
        <authorList>
            <person name="Jaros S."/>
            <person name="Januszkiewicz K."/>
            <person name="Wedrychowicz H."/>
        </authorList>
    </citation>
    <scope>NUCLEOTIDE SEQUENCE [LARGE SCALE GENOMIC DNA]</scope>
    <source>
        <strain evidence="1 2">DSM 14916</strain>
    </source>
</reference>
<dbReference type="SUPFAM" id="SSF47240">
    <property type="entry name" value="Ferritin-like"/>
    <property type="match status" value="1"/>
</dbReference>